<keyword evidence="2" id="KW-1185">Reference proteome</keyword>
<dbReference type="AlphaFoldDB" id="B7IFX4"/>
<accession>B7IFX4</accession>
<sequence>MKLKDISYTDIKHLKWIFSTVTVEDAKNGAIVLGVELYNLFVYKKHYTDFFEIKLFFDNLKGILPRSINSEEACVYISKVLNYFFDYDGELLYTNSNRSLVKILEKYYDEKYSKNLGKLLNDNIDYFIVLFNKSNNGLIENVLMQSNIILDNKVYIDKCANFKKDISEVYVSTDEKMNQNVEEIKRIRDLEDLKNLLPSYYLFFEEEYESILLP</sequence>
<name>B7IFX4_THEAB</name>
<dbReference type="RefSeq" id="WP_012579616.1">
    <property type="nucleotide sequence ID" value="NC_011653.1"/>
</dbReference>
<reference evidence="1 2" key="1">
    <citation type="journal article" date="2009" name="J. Bacteriol.">
        <title>The genome of Thermosipho africanus TCF52B: lateral genetic connections to the Firmicutes and Archaea.</title>
        <authorList>
            <person name="Nesboe C.L."/>
            <person name="Bapteste E."/>
            <person name="Curtis B."/>
            <person name="Dahle H."/>
            <person name="Lopez P."/>
            <person name="Macleod D."/>
            <person name="Dlutek M."/>
            <person name="Bowman S."/>
            <person name="Zhaxybayeva O."/>
            <person name="Birkeland N.-K."/>
            <person name="Doolittle W.F."/>
        </authorList>
    </citation>
    <scope>NUCLEOTIDE SEQUENCE [LARGE SCALE GENOMIC DNA]</scope>
    <source>
        <strain evidence="1 2">TCF52B</strain>
    </source>
</reference>
<gene>
    <name evidence="1" type="ordered locus">THA_498</name>
</gene>
<dbReference type="KEGG" id="taf:THA_498"/>
<dbReference type="Proteomes" id="UP000002453">
    <property type="component" value="Chromosome"/>
</dbReference>
<dbReference type="HOGENOM" id="CLU_1288370_0_0_0"/>
<proteinExistence type="predicted"/>
<evidence type="ECO:0000313" key="1">
    <source>
        <dbReference type="EMBL" id="ACJ74988.1"/>
    </source>
</evidence>
<dbReference type="STRING" id="484019.THA_498"/>
<protein>
    <submittedName>
        <fullName evidence="1">Uncharacterized protein</fullName>
    </submittedName>
</protein>
<dbReference type="EMBL" id="CP001185">
    <property type="protein sequence ID" value="ACJ74988.1"/>
    <property type="molecule type" value="Genomic_DNA"/>
</dbReference>
<organism evidence="1 2">
    <name type="scientific">Thermosipho africanus (strain TCF52B)</name>
    <dbReference type="NCBI Taxonomy" id="484019"/>
    <lineage>
        <taxon>Bacteria</taxon>
        <taxon>Thermotogati</taxon>
        <taxon>Thermotogota</taxon>
        <taxon>Thermotogae</taxon>
        <taxon>Thermotogales</taxon>
        <taxon>Fervidobacteriaceae</taxon>
        <taxon>Thermosipho</taxon>
    </lineage>
</organism>
<evidence type="ECO:0000313" key="2">
    <source>
        <dbReference type="Proteomes" id="UP000002453"/>
    </source>
</evidence>